<proteinExistence type="predicted"/>
<evidence type="ECO:0000256" key="1">
    <source>
        <dbReference type="SAM" id="MobiDB-lite"/>
    </source>
</evidence>
<keyword evidence="3" id="KW-1185">Reference proteome</keyword>
<protein>
    <recommendedName>
        <fullName evidence="4">Zonadhesin</fullName>
    </recommendedName>
</protein>
<evidence type="ECO:0008006" key="4">
    <source>
        <dbReference type="Google" id="ProtNLM"/>
    </source>
</evidence>
<dbReference type="STRING" id="520822.A0A151I4V9"/>
<gene>
    <name evidence="2" type="ORF">ALC53_04237</name>
</gene>
<accession>A0A151I4V9</accession>
<dbReference type="Proteomes" id="UP000078540">
    <property type="component" value="Unassembled WGS sequence"/>
</dbReference>
<evidence type="ECO:0000313" key="3">
    <source>
        <dbReference type="Proteomes" id="UP000078540"/>
    </source>
</evidence>
<dbReference type="AlphaFoldDB" id="A0A151I4V9"/>
<organism evidence="2 3">
    <name type="scientific">Atta colombica</name>
    <dbReference type="NCBI Taxonomy" id="520822"/>
    <lineage>
        <taxon>Eukaryota</taxon>
        <taxon>Metazoa</taxon>
        <taxon>Ecdysozoa</taxon>
        <taxon>Arthropoda</taxon>
        <taxon>Hexapoda</taxon>
        <taxon>Insecta</taxon>
        <taxon>Pterygota</taxon>
        <taxon>Neoptera</taxon>
        <taxon>Endopterygota</taxon>
        <taxon>Hymenoptera</taxon>
        <taxon>Apocrita</taxon>
        <taxon>Aculeata</taxon>
        <taxon>Formicoidea</taxon>
        <taxon>Formicidae</taxon>
        <taxon>Myrmicinae</taxon>
        <taxon>Atta</taxon>
    </lineage>
</organism>
<name>A0A151I4V9_9HYME</name>
<reference evidence="2 3" key="1">
    <citation type="submission" date="2015-09" db="EMBL/GenBank/DDBJ databases">
        <title>Atta colombica WGS genome.</title>
        <authorList>
            <person name="Nygaard S."/>
            <person name="Hu H."/>
            <person name="Boomsma J."/>
            <person name="Zhang G."/>
        </authorList>
    </citation>
    <scope>NUCLEOTIDE SEQUENCE [LARGE SCALE GENOMIC DNA]</scope>
    <source>
        <strain evidence="2">Treedump-2</strain>
        <tissue evidence="2">Whole body</tissue>
    </source>
</reference>
<feature type="region of interest" description="Disordered" evidence="1">
    <location>
        <begin position="429"/>
        <end position="456"/>
    </location>
</feature>
<evidence type="ECO:0000313" key="2">
    <source>
        <dbReference type="EMBL" id="KYM86044.1"/>
    </source>
</evidence>
<sequence>MPRDSIKNQCPITCPKVREQLRITIKEFPNVTDGIFPRKKNNVEPRLPSDIISRTIRNERVIETAHVPINDIQSKELKVEVKPVIFSEFPIVKEPTIIPTEKIVNDTEEKIDLKKEKLIKEFTIISEKFVTPIKKITNHDEEKIDFIEEELVQNPTINPKKPVNPINKITNCDEEKIDFIEEELVQNPTINPEKTVTSIKKVIDCDEEKIYLVKKIIQEETIQEEIIQEEIVILTEEIVSPDEKKIDLITEEEKIDREPVIVQKEITVSPIERITDRNGKIDLNTEEEKIDREPVIVQKEITVSPIERITDRNGKIDFVEEKDLIVEGIAEEPIKEVPIKKPEIIKDEIEQAPEPKIELEPSRELEEHLPEEPVEYDEEEEGKIDYEQYIDEELQEILPTVIAREIPEQPRAMCTKTCRYAATYEKIDRERPVRPPREREAVTAMPEERPVREEVSVKRTPEKLAEQIVSRKPAEDACEETCPLMRQRVVDHYYLTKGFSYFEDVCTCSLACMVYTLSRDPFVKSIFASFALFAIGLKLCSELDAWEMPNRVS</sequence>
<dbReference type="EMBL" id="KQ976445">
    <property type="protein sequence ID" value="KYM86044.1"/>
    <property type="molecule type" value="Genomic_DNA"/>
</dbReference>